<evidence type="ECO:0000313" key="3">
    <source>
        <dbReference type="EMBL" id="MFA1769727.1"/>
    </source>
</evidence>
<dbReference type="EMBL" id="JBGOGF010000001">
    <property type="protein sequence ID" value="MFA1769727.1"/>
    <property type="molecule type" value="Genomic_DNA"/>
</dbReference>
<dbReference type="OrthoDB" id="5493262at2"/>
<protein>
    <submittedName>
        <fullName evidence="2">DUF1684 domain-containing protein</fullName>
    </submittedName>
</protein>
<dbReference type="EMBL" id="VKKZ01000019">
    <property type="protein sequence ID" value="KAA6435365.1"/>
    <property type="molecule type" value="Genomic_DNA"/>
</dbReference>
<keyword evidence="1" id="KW-0812">Transmembrane</keyword>
<evidence type="ECO:0000313" key="5">
    <source>
        <dbReference type="Proteomes" id="UP001570846"/>
    </source>
</evidence>
<accession>A0A5M8QH35</accession>
<dbReference type="Pfam" id="PF07920">
    <property type="entry name" value="DUF1684"/>
    <property type="match status" value="1"/>
</dbReference>
<organism evidence="2 4">
    <name type="scientific">Rufibacter glacialis</name>
    <dbReference type="NCBI Taxonomy" id="1259555"/>
    <lineage>
        <taxon>Bacteria</taxon>
        <taxon>Pseudomonadati</taxon>
        <taxon>Bacteroidota</taxon>
        <taxon>Cytophagia</taxon>
        <taxon>Cytophagales</taxon>
        <taxon>Hymenobacteraceae</taxon>
        <taxon>Rufibacter</taxon>
    </lineage>
</organism>
<dbReference type="Proteomes" id="UP001570846">
    <property type="component" value="Unassembled WGS sequence"/>
</dbReference>
<dbReference type="Proteomes" id="UP000323866">
    <property type="component" value="Unassembled WGS sequence"/>
</dbReference>
<comment type="caution">
    <text evidence="2">The sequence shown here is derived from an EMBL/GenBank/DDBJ whole genome shotgun (WGS) entry which is preliminary data.</text>
</comment>
<dbReference type="AlphaFoldDB" id="A0A5M8QH35"/>
<evidence type="ECO:0000313" key="2">
    <source>
        <dbReference type="EMBL" id="KAA6435365.1"/>
    </source>
</evidence>
<dbReference type="PANTHER" id="PTHR41913">
    <property type="entry name" value="DUF1684 DOMAIN-CONTAINING PROTEIN"/>
    <property type="match status" value="1"/>
</dbReference>
<sequence>MKGFKYIIVVGVLLIVGYLVKDLFFNDESYNQAVLKFRESKDLTFRSVTRSPLPDSLRRAFNKLTYYAPTRDYEVSADFTPIESAEPVAIPMTTGTKEPYFVKGKASFDLDGQTHTLTLFQKAGSVSDTLFIPFTDQTNGFETYGGGRYLDAIPNGKTILLDFNKAYNPFCAYNPEFACPMPPAENRLKVKIPAGEQEFAKRD</sequence>
<evidence type="ECO:0000313" key="4">
    <source>
        <dbReference type="Proteomes" id="UP000323866"/>
    </source>
</evidence>
<gene>
    <name evidence="3" type="ORF">ACD591_00365</name>
    <name evidence="2" type="ORF">FOE74_05280</name>
</gene>
<dbReference type="InterPro" id="IPR012467">
    <property type="entry name" value="DUF1684"/>
</dbReference>
<proteinExistence type="predicted"/>
<keyword evidence="1" id="KW-1133">Transmembrane helix</keyword>
<dbReference type="PANTHER" id="PTHR41913:SF1">
    <property type="entry name" value="DUF1684 DOMAIN-CONTAINING PROTEIN"/>
    <property type="match status" value="1"/>
</dbReference>
<keyword evidence="1" id="KW-0472">Membrane</keyword>
<dbReference type="RefSeq" id="WP_149097559.1">
    <property type="nucleotide sequence ID" value="NZ_BMMG01000002.1"/>
</dbReference>
<evidence type="ECO:0000256" key="1">
    <source>
        <dbReference type="SAM" id="Phobius"/>
    </source>
</evidence>
<reference evidence="3 5" key="3">
    <citation type="submission" date="2024-08" db="EMBL/GenBank/DDBJ databases">
        <authorList>
            <person name="Wei W."/>
        </authorList>
    </citation>
    <scope>NUCLEOTIDE SEQUENCE [LARGE SCALE GENOMIC DNA]</scope>
    <source>
        <strain evidence="3 5">XU2</strain>
    </source>
</reference>
<reference evidence="2 4" key="2">
    <citation type="submission" date="2019-09" db="EMBL/GenBank/DDBJ databases">
        <title>A bacterium isolated from glacier soil.</title>
        <authorList>
            <person name="Liu Q."/>
        </authorList>
    </citation>
    <scope>NUCLEOTIDE SEQUENCE [LARGE SCALE GENOMIC DNA]</scope>
    <source>
        <strain evidence="2 4">MDT1-10-3</strain>
    </source>
</reference>
<reference evidence="2 4" key="1">
    <citation type="submission" date="2019-07" db="EMBL/GenBank/DDBJ databases">
        <authorList>
            <person name="Qu J.-H."/>
        </authorList>
    </citation>
    <scope>NUCLEOTIDE SEQUENCE [LARGE SCALE GENOMIC DNA]</scope>
    <source>
        <strain evidence="2 4">MDT1-10-3</strain>
    </source>
</reference>
<feature type="transmembrane region" description="Helical" evidence="1">
    <location>
        <begin position="6"/>
        <end position="25"/>
    </location>
</feature>
<name>A0A5M8QH35_9BACT</name>
<keyword evidence="5" id="KW-1185">Reference proteome</keyword>